<feature type="transmembrane region" description="Helical" evidence="6">
    <location>
        <begin position="53"/>
        <end position="74"/>
    </location>
</feature>
<sequence length="281" mass="30444">MNSIVCLVKKEGAAICKIVTGCFLYALSVVLFIDPVKIIPGSVTGIGVVVKALTGFPIGVLSILINVPLVIWGTIVLGKRLLLYTGLTVLLSSVMIDMLAFLHPFTQDILLGSIFGGVVMGVGLGLILDGGGTTGGTTVVGRLVLKKRPDVPMGNILLIGDFIIILMGSLLLRDWDLLLYSVIDLYICVVVINKVMYGFKINSLSIIFTGKGHTLDQKLQNAAPCNVLYKNKEQIVLVSRKRDMSKIQHLAEEVDENASCAAFDTDYSFGDMYRNYLGERS</sequence>
<organism evidence="7 8">
    <name type="scientific">Lactonifactor longoviformis DSM 17459</name>
    <dbReference type="NCBI Taxonomy" id="1122155"/>
    <lineage>
        <taxon>Bacteria</taxon>
        <taxon>Bacillati</taxon>
        <taxon>Bacillota</taxon>
        <taxon>Clostridia</taxon>
        <taxon>Eubacteriales</taxon>
        <taxon>Clostridiaceae</taxon>
        <taxon>Lactonifactor</taxon>
    </lineage>
</organism>
<keyword evidence="4 6" id="KW-1133">Transmembrane helix</keyword>
<dbReference type="GO" id="GO:0005886">
    <property type="term" value="C:plasma membrane"/>
    <property type="evidence" value="ECO:0007669"/>
    <property type="project" value="UniProtKB-SubCell"/>
</dbReference>
<feature type="transmembrane region" description="Helical" evidence="6">
    <location>
        <begin position="12"/>
        <end position="33"/>
    </location>
</feature>
<keyword evidence="5 6" id="KW-0472">Membrane</keyword>
<dbReference type="Proteomes" id="UP000184245">
    <property type="component" value="Unassembled WGS sequence"/>
</dbReference>
<evidence type="ECO:0000256" key="5">
    <source>
        <dbReference type="ARBA" id="ARBA00023136"/>
    </source>
</evidence>
<evidence type="ECO:0000256" key="6">
    <source>
        <dbReference type="SAM" id="Phobius"/>
    </source>
</evidence>
<name>A0A1M4Z142_9CLOT</name>
<reference evidence="7 8" key="1">
    <citation type="submission" date="2016-11" db="EMBL/GenBank/DDBJ databases">
        <authorList>
            <person name="Jaros S."/>
            <person name="Januszkiewicz K."/>
            <person name="Wedrychowicz H."/>
        </authorList>
    </citation>
    <scope>NUCLEOTIDE SEQUENCE [LARGE SCALE GENOMIC DNA]</scope>
    <source>
        <strain evidence="7 8">DSM 17459</strain>
    </source>
</reference>
<gene>
    <name evidence="7" type="ORF">SAMN02745158_02589</name>
</gene>
<comment type="subcellular location">
    <subcellularLocation>
        <location evidence="1">Cell membrane</location>
        <topology evidence="1">Multi-pass membrane protein</topology>
    </subcellularLocation>
</comment>
<evidence type="ECO:0000256" key="1">
    <source>
        <dbReference type="ARBA" id="ARBA00004651"/>
    </source>
</evidence>
<dbReference type="EMBL" id="FQVI01000013">
    <property type="protein sequence ID" value="SHF11774.1"/>
    <property type="molecule type" value="Genomic_DNA"/>
</dbReference>
<feature type="transmembrane region" description="Helical" evidence="6">
    <location>
        <begin position="109"/>
        <end position="130"/>
    </location>
</feature>
<evidence type="ECO:0000256" key="2">
    <source>
        <dbReference type="ARBA" id="ARBA00022475"/>
    </source>
</evidence>
<dbReference type="Pfam" id="PF02588">
    <property type="entry name" value="YitT_membrane"/>
    <property type="match status" value="1"/>
</dbReference>
<dbReference type="AlphaFoldDB" id="A0A1M4Z142"/>
<keyword evidence="8" id="KW-1185">Reference proteome</keyword>
<evidence type="ECO:0000313" key="8">
    <source>
        <dbReference type="Proteomes" id="UP000184245"/>
    </source>
</evidence>
<keyword evidence="3 6" id="KW-0812">Transmembrane</keyword>
<evidence type="ECO:0000256" key="4">
    <source>
        <dbReference type="ARBA" id="ARBA00022989"/>
    </source>
</evidence>
<dbReference type="InterPro" id="IPR051461">
    <property type="entry name" value="UPF0750_membrane"/>
</dbReference>
<feature type="transmembrane region" description="Helical" evidence="6">
    <location>
        <begin position="177"/>
        <end position="197"/>
    </location>
</feature>
<protein>
    <submittedName>
        <fullName evidence="7">Uncharacterized membrane-anchored protein YitT, contains DUF161 and DUF2179 domains</fullName>
    </submittedName>
</protein>
<dbReference type="PANTHER" id="PTHR33545:SF5">
    <property type="entry name" value="UPF0750 MEMBRANE PROTEIN YITT"/>
    <property type="match status" value="1"/>
</dbReference>
<dbReference type="STRING" id="1122155.SAMN02745158_02589"/>
<dbReference type="RefSeq" id="WP_072852404.1">
    <property type="nucleotide sequence ID" value="NZ_FQVI01000013.1"/>
</dbReference>
<dbReference type="PANTHER" id="PTHR33545">
    <property type="entry name" value="UPF0750 MEMBRANE PROTEIN YITT-RELATED"/>
    <property type="match status" value="1"/>
</dbReference>
<dbReference type="OrthoDB" id="3180973at2"/>
<feature type="transmembrane region" description="Helical" evidence="6">
    <location>
        <begin position="81"/>
        <end position="103"/>
    </location>
</feature>
<accession>A0A1M4Z142</accession>
<dbReference type="InterPro" id="IPR003740">
    <property type="entry name" value="YitT"/>
</dbReference>
<evidence type="ECO:0000256" key="3">
    <source>
        <dbReference type="ARBA" id="ARBA00022692"/>
    </source>
</evidence>
<evidence type="ECO:0000313" key="7">
    <source>
        <dbReference type="EMBL" id="SHF11774.1"/>
    </source>
</evidence>
<dbReference type="PIRSF" id="PIRSF006483">
    <property type="entry name" value="Membrane_protein_YitT"/>
    <property type="match status" value="1"/>
</dbReference>
<feature type="transmembrane region" description="Helical" evidence="6">
    <location>
        <begin position="151"/>
        <end position="171"/>
    </location>
</feature>
<proteinExistence type="predicted"/>
<keyword evidence="2" id="KW-1003">Cell membrane</keyword>